<accession>A0A2T6A4F6</accession>
<keyword evidence="2" id="KW-0732">Signal</keyword>
<feature type="region of interest" description="Disordered" evidence="1">
    <location>
        <begin position="190"/>
        <end position="209"/>
    </location>
</feature>
<evidence type="ECO:0000313" key="3">
    <source>
        <dbReference type="EMBL" id="PTX38689.1"/>
    </source>
</evidence>
<reference evidence="3 4" key="1">
    <citation type="submission" date="2018-04" db="EMBL/GenBank/DDBJ databases">
        <title>Genomic Encyclopedia of Archaeal and Bacterial Type Strains, Phase II (KMG-II): from individual species to whole genera.</title>
        <authorList>
            <person name="Goeker M."/>
        </authorList>
    </citation>
    <scope>NUCLEOTIDE SEQUENCE [LARGE SCALE GENOMIC DNA]</scope>
    <source>
        <strain evidence="3 4">DSM 21823</strain>
    </source>
</reference>
<keyword evidence="4" id="KW-1185">Reference proteome</keyword>
<dbReference type="EMBL" id="QBKP01000042">
    <property type="protein sequence ID" value="PTX38689.1"/>
    <property type="molecule type" value="Genomic_DNA"/>
</dbReference>
<sequence>MGRFLVLLLLFLPSPICAEIARVTSGEHDGFSRLVVSVGEPATWKLGRLEDGYLLQISKPGLTFDLSQTFRRIPKTRLAGVDVAAFGKLRIAMACDCHAEAFEFRPGIIVIDLKSGSPRKDSPFEMPLLIDNPVIPGLPPSSKEAESGSLPLLDDLALGGMRKTIAEGIGAAATQGLVDLSTPRIARPKAVEQVSTPQSEHVRVKPPEGLETHISENAEKSPQDGACLGEDSLLLPEWSDEAPVFGQFSALRQDLVGEFDEPQPEAVAMAARRYIAMGFGAEAAQLANTFPQGLKDIPILLALARLVDGERPERNPFTGMEGCDSPAALWSVLARPSLRPGERVNRDAIYMGFSRLPLALRESLGPGLAERFRQNRDAEMVRKIRDVMARGSPSASSAVRALDASIAAEEAPREAERSFRNIASWHDELEPAALIALVDIAWKASAPVEAGLVQDLEILAQQYRGQPDDQRLHHALAVALALNGQFSRGFAAAADNQTRLIVWDILAERAGSSDLLMLASDASGAPAELPAKTRSVLVARFMDLGLPELAESWATQGRPASEDASDRLLSARLAAQRKDAAAALRGLAGLEGPEADALRGAMLMQMGLSAEAVGAFRRAGDDEAMRQALRVSRSWRAVAEQDQGIWRKAAAFDSDSPVEELADKPLAHARSLVERSGQSRSALEKLLATVAGGGL</sequence>
<dbReference type="RefSeq" id="WP_108130982.1">
    <property type="nucleotide sequence ID" value="NZ_QBKP01000042.1"/>
</dbReference>
<evidence type="ECO:0000256" key="1">
    <source>
        <dbReference type="SAM" id="MobiDB-lite"/>
    </source>
</evidence>
<evidence type="ECO:0000256" key="2">
    <source>
        <dbReference type="SAM" id="SignalP"/>
    </source>
</evidence>
<feature type="signal peptide" evidence="2">
    <location>
        <begin position="1"/>
        <end position="18"/>
    </location>
</feature>
<feature type="chain" id="PRO_5015402642" evidence="2">
    <location>
        <begin position="19"/>
        <end position="695"/>
    </location>
</feature>
<gene>
    <name evidence="3" type="ORF">C8N34_1427</name>
</gene>
<feature type="compositionally biased region" description="Basic and acidic residues" evidence="1">
    <location>
        <begin position="200"/>
        <end position="209"/>
    </location>
</feature>
<name>A0A2T6A4F6_9RHOB</name>
<proteinExistence type="predicted"/>
<protein>
    <submittedName>
        <fullName evidence="3">Uncharacterized protein</fullName>
    </submittedName>
</protein>
<comment type="caution">
    <text evidence="3">The sequence shown here is derived from an EMBL/GenBank/DDBJ whole genome shotgun (WGS) entry which is preliminary data.</text>
</comment>
<dbReference type="AlphaFoldDB" id="A0A2T6A4F6"/>
<evidence type="ECO:0000313" key="4">
    <source>
        <dbReference type="Proteomes" id="UP000244224"/>
    </source>
</evidence>
<dbReference type="OrthoDB" id="7847197at2"/>
<dbReference type="Proteomes" id="UP000244224">
    <property type="component" value="Unassembled WGS sequence"/>
</dbReference>
<organism evidence="3 4">
    <name type="scientific">Gemmobacter caeni</name>
    <dbReference type="NCBI Taxonomy" id="589035"/>
    <lineage>
        <taxon>Bacteria</taxon>
        <taxon>Pseudomonadati</taxon>
        <taxon>Pseudomonadota</taxon>
        <taxon>Alphaproteobacteria</taxon>
        <taxon>Rhodobacterales</taxon>
        <taxon>Paracoccaceae</taxon>
        <taxon>Gemmobacter</taxon>
    </lineage>
</organism>